<sequence>MKAAVIATLVLLLLMVAISSCMATHYNRRALVMMTNLQEDHELLPQENGVFSDDNDHHQIPRKDYGNPGTGQHTITDENDNGHHIIPRKDYPPHTIANQGGGGGNN</sequence>
<evidence type="ECO:0000313" key="4">
    <source>
        <dbReference type="Proteomes" id="UP001341840"/>
    </source>
</evidence>
<keyword evidence="4" id="KW-1185">Reference proteome</keyword>
<dbReference type="Proteomes" id="UP001341840">
    <property type="component" value="Unassembled WGS sequence"/>
</dbReference>
<feature type="compositionally biased region" description="Basic and acidic residues" evidence="1">
    <location>
        <begin position="80"/>
        <end position="92"/>
    </location>
</feature>
<organism evidence="3 4">
    <name type="scientific">Stylosanthes scabra</name>
    <dbReference type="NCBI Taxonomy" id="79078"/>
    <lineage>
        <taxon>Eukaryota</taxon>
        <taxon>Viridiplantae</taxon>
        <taxon>Streptophyta</taxon>
        <taxon>Embryophyta</taxon>
        <taxon>Tracheophyta</taxon>
        <taxon>Spermatophyta</taxon>
        <taxon>Magnoliopsida</taxon>
        <taxon>eudicotyledons</taxon>
        <taxon>Gunneridae</taxon>
        <taxon>Pentapetalae</taxon>
        <taxon>rosids</taxon>
        <taxon>fabids</taxon>
        <taxon>Fabales</taxon>
        <taxon>Fabaceae</taxon>
        <taxon>Papilionoideae</taxon>
        <taxon>50 kb inversion clade</taxon>
        <taxon>dalbergioids sensu lato</taxon>
        <taxon>Dalbergieae</taxon>
        <taxon>Pterocarpus clade</taxon>
        <taxon>Stylosanthes</taxon>
    </lineage>
</organism>
<feature type="chain" id="PRO_5046080352" evidence="2">
    <location>
        <begin position="24"/>
        <end position="106"/>
    </location>
</feature>
<feature type="region of interest" description="Disordered" evidence="1">
    <location>
        <begin position="47"/>
        <end position="106"/>
    </location>
</feature>
<dbReference type="EMBL" id="JASCZI010120945">
    <property type="protein sequence ID" value="MED6158039.1"/>
    <property type="molecule type" value="Genomic_DNA"/>
</dbReference>
<feature type="compositionally biased region" description="Basic and acidic residues" evidence="1">
    <location>
        <begin position="54"/>
        <end position="65"/>
    </location>
</feature>
<name>A0ABU6UB12_9FABA</name>
<feature type="signal peptide" evidence="2">
    <location>
        <begin position="1"/>
        <end position="23"/>
    </location>
</feature>
<protein>
    <submittedName>
        <fullName evidence="3">Uncharacterized protein</fullName>
    </submittedName>
</protein>
<evidence type="ECO:0000256" key="2">
    <source>
        <dbReference type="SAM" id="SignalP"/>
    </source>
</evidence>
<accession>A0ABU6UB12</accession>
<dbReference type="PROSITE" id="PS51257">
    <property type="entry name" value="PROKAR_LIPOPROTEIN"/>
    <property type="match status" value="1"/>
</dbReference>
<dbReference type="PANTHER" id="PTHR36040">
    <property type="entry name" value="OS04G0188500 PROTEIN"/>
    <property type="match status" value="1"/>
</dbReference>
<proteinExistence type="predicted"/>
<comment type="caution">
    <text evidence="3">The sequence shown here is derived from an EMBL/GenBank/DDBJ whole genome shotgun (WGS) entry which is preliminary data.</text>
</comment>
<keyword evidence="2" id="KW-0732">Signal</keyword>
<reference evidence="3 4" key="1">
    <citation type="journal article" date="2023" name="Plants (Basel)">
        <title>Bridging the Gap: Combining Genomics and Transcriptomics Approaches to Understand Stylosanthes scabra, an Orphan Legume from the Brazilian Caatinga.</title>
        <authorList>
            <person name="Ferreira-Neto J.R.C."/>
            <person name="da Silva M.D."/>
            <person name="Binneck E."/>
            <person name="de Melo N.F."/>
            <person name="da Silva R.H."/>
            <person name="de Melo A.L.T.M."/>
            <person name="Pandolfi V."/>
            <person name="Bustamante F.O."/>
            <person name="Brasileiro-Vidal A.C."/>
            <person name="Benko-Iseppon A.M."/>
        </authorList>
    </citation>
    <scope>NUCLEOTIDE SEQUENCE [LARGE SCALE GENOMIC DNA]</scope>
    <source>
        <tissue evidence="3">Leaves</tissue>
    </source>
</reference>
<evidence type="ECO:0000256" key="1">
    <source>
        <dbReference type="SAM" id="MobiDB-lite"/>
    </source>
</evidence>
<dbReference type="PANTHER" id="PTHR36040:SF5">
    <property type="entry name" value="TRANSMEMBRANE PROTEIN"/>
    <property type="match status" value="1"/>
</dbReference>
<evidence type="ECO:0000313" key="3">
    <source>
        <dbReference type="EMBL" id="MED6158039.1"/>
    </source>
</evidence>
<gene>
    <name evidence="3" type="ORF">PIB30_028967</name>
</gene>